<sequence length="78" mass="8216">MSNATEPPRKWKAIVPHDTNRLEVAVRALYFNGAGNVVLEDADGNTETFTVAAGQVLVAQPKRVHATGTTVAGIIGMA</sequence>
<proteinExistence type="predicted"/>
<protein>
    <submittedName>
        <fullName evidence="1">Uncharacterized protein</fullName>
    </submittedName>
</protein>
<organism evidence="1 2">
    <name type="scientific">Aliikangiella coralliicola</name>
    <dbReference type="NCBI Taxonomy" id="2592383"/>
    <lineage>
        <taxon>Bacteria</taxon>
        <taxon>Pseudomonadati</taxon>
        <taxon>Pseudomonadota</taxon>
        <taxon>Gammaproteobacteria</taxon>
        <taxon>Oceanospirillales</taxon>
        <taxon>Pleioneaceae</taxon>
        <taxon>Aliikangiella</taxon>
    </lineage>
</organism>
<name>A0A545U057_9GAMM</name>
<reference evidence="1 2" key="1">
    <citation type="submission" date="2019-07" db="EMBL/GenBank/DDBJ databases">
        <title>Draft genome for Aliikangiella sp. M105.</title>
        <authorList>
            <person name="Wang G."/>
        </authorList>
    </citation>
    <scope>NUCLEOTIDE SEQUENCE [LARGE SCALE GENOMIC DNA]</scope>
    <source>
        <strain evidence="1 2">M105</strain>
    </source>
</reference>
<keyword evidence="2" id="KW-1185">Reference proteome</keyword>
<evidence type="ECO:0000313" key="1">
    <source>
        <dbReference type="EMBL" id="TQV82847.1"/>
    </source>
</evidence>
<comment type="caution">
    <text evidence="1">The sequence shown here is derived from an EMBL/GenBank/DDBJ whole genome shotgun (WGS) entry which is preliminary data.</text>
</comment>
<gene>
    <name evidence="1" type="ORF">FLL46_24060</name>
</gene>
<dbReference type="RefSeq" id="WP_142934521.1">
    <property type="nucleotide sequence ID" value="NZ_ML660171.1"/>
</dbReference>
<dbReference type="EMBL" id="VIKS01000015">
    <property type="protein sequence ID" value="TQV82847.1"/>
    <property type="molecule type" value="Genomic_DNA"/>
</dbReference>
<dbReference type="AlphaFoldDB" id="A0A545U057"/>
<dbReference type="Proteomes" id="UP000315439">
    <property type="component" value="Unassembled WGS sequence"/>
</dbReference>
<evidence type="ECO:0000313" key="2">
    <source>
        <dbReference type="Proteomes" id="UP000315439"/>
    </source>
</evidence>
<accession>A0A545U057</accession>